<sequence>MTGERSDSSINNTLGTVQYLGCYFFKFDELQIPYTIK</sequence>
<reference evidence="1" key="1">
    <citation type="submission" date="2014-11" db="EMBL/GenBank/DDBJ databases">
        <authorList>
            <person name="Amaro Gonzalez C."/>
        </authorList>
    </citation>
    <scope>NUCLEOTIDE SEQUENCE</scope>
</reference>
<dbReference type="AlphaFoldDB" id="A0A0E9R704"/>
<name>A0A0E9R704_ANGAN</name>
<proteinExistence type="predicted"/>
<dbReference type="EMBL" id="GBXM01084347">
    <property type="protein sequence ID" value="JAH24230.1"/>
    <property type="molecule type" value="Transcribed_RNA"/>
</dbReference>
<protein>
    <submittedName>
        <fullName evidence="1">Uncharacterized protein</fullName>
    </submittedName>
</protein>
<accession>A0A0E9R704</accession>
<reference evidence="1" key="2">
    <citation type="journal article" date="2015" name="Fish Shellfish Immunol.">
        <title>Early steps in the European eel (Anguilla anguilla)-Vibrio vulnificus interaction in the gills: Role of the RtxA13 toxin.</title>
        <authorList>
            <person name="Callol A."/>
            <person name="Pajuelo D."/>
            <person name="Ebbesson L."/>
            <person name="Teles M."/>
            <person name="MacKenzie S."/>
            <person name="Amaro C."/>
        </authorList>
    </citation>
    <scope>NUCLEOTIDE SEQUENCE</scope>
</reference>
<organism evidence="1">
    <name type="scientific">Anguilla anguilla</name>
    <name type="common">European freshwater eel</name>
    <name type="synonym">Muraena anguilla</name>
    <dbReference type="NCBI Taxonomy" id="7936"/>
    <lineage>
        <taxon>Eukaryota</taxon>
        <taxon>Metazoa</taxon>
        <taxon>Chordata</taxon>
        <taxon>Craniata</taxon>
        <taxon>Vertebrata</taxon>
        <taxon>Euteleostomi</taxon>
        <taxon>Actinopterygii</taxon>
        <taxon>Neopterygii</taxon>
        <taxon>Teleostei</taxon>
        <taxon>Anguilliformes</taxon>
        <taxon>Anguillidae</taxon>
        <taxon>Anguilla</taxon>
    </lineage>
</organism>
<evidence type="ECO:0000313" key="1">
    <source>
        <dbReference type="EMBL" id="JAH24230.1"/>
    </source>
</evidence>